<comment type="caution">
    <text evidence="5">The sequence shown here is derived from an EMBL/GenBank/DDBJ whole genome shotgun (WGS) entry which is preliminary data.</text>
</comment>
<gene>
    <name evidence="5" type="ORF">IAB63_07755</name>
</gene>
<comment type="subcellular location">
    <subcellularLocation>
        <location evidence="1">Golgi apparatus membrane</location>
        <topology evidence="1">Peripheral membrane protein</topology>
        <orientation evidence="1">Cytoplasmic side</orientation>
    </subcellularLocation>
</comment>
<evidence type="ECO:0000313" key="6">
    <source>
        <dbReference type="Proteomes" id="UP000824164"/>
    </source>
</evidence>
<dbReference type="InterPro" id="IPR038261">
    <property type="entry name" value="GPP34-like_sf"/>
</dbReference>
<keyword evidence="4" id="KW-0472">Membrane</keyword>
<dbReference type="GO" id="GO:0012505">
    <property type="term" value="C:endomembrane system"/>
    <property type="evidence" value="ECO:0007669"/>
    <property type="project" value="UniProtKB-ARBA"/>
</dbReference>
<reference evidence="5" key="1">
    <citation type="submission" date="2020-10" db="EMBL/GenBank/DDBJ databases">
        <authorList>
            <person name="Gilroy R."/>
        </authorList>
    </citation>
    <scope>NUCLEOTIDE SEQUENCE</scope>
    <source>
        <strain evidence="5">CHK187-14744</strain>
    </source>
</reference>
<sequence length="216" mass="23848">MDKRSLTQEYYMAAVDTKGNMPAMHRDASYAGLVVAGLMEMVAEGVITIEKKKITVNKELPEKMGYLTSLYQYMGEKARTTDQLINAYMAYGTRMKQLTADVGESLAADGSAQKAEGGLIGQKTVYIPSKEAKDELIGRFKEAFLGGTMDAQDISLAMILKETKNLYANFTKEETKAVKERLKDMKSGPADKPWADMINYVDDMSAIMASITTISM</sequence>
<dbReference type="Gene3D" id="1.10.3630.10">
    <property type="entry name" value="yeast vps74-n-term truncation variant domain like"/>
    <property type="match status" value="1"/>
</dbReference>
<dbReference type="GO" id="GO:0005737">
    <property type="term" value="C:cytoplasm"/>
    <property type="evidence" value="ECO:0007669"/>
    <property type="project" value="UniProtKB-ARBA"/>
</dbReference>
<name>A0A9D1HGM2_9FIRM</name>
<dbReference type="GO" id="GO:0070273">
    <property type="term" value="F:phosphatidylinositol-4-phosphate binding"/>
    <property type="evidence" value="ECO:0007669"/>
    <property type="project" value="InterPro"/>
</dbReference>
<evidence type="ECO:0000256" key="3">
    <source>
        <dbReference type="ARBA" id="ARBA00023121"/>
    </source>
</evidence>
<proteinExistence type="predicted"/>
<keyword evidence="3" id="KW-0446">Lipid-binding</keyword>
<dbReference type="EMBL" id="DVLT01000046">
    <property type="protein sequence ID" value="HIU03130.1"/>
    <property type="molecule type" value="Genomic_DNA"/>
</dbReference>
<protein>
    <submittedName>
        <fullName evidence="5">GPP34 family phosphoprotein</fullName>
    </submittedName>
</protein>
<accession>A0A9D1HGM2</accession>
<dbReference type="AlphaFoldDB" id="A0A9D1HGM2"/>
<keyword evidence="2" id="KW-0333">Golgi apparatus</keyword>
<evidence type="ECO:0000256" key="4">
    <source>
        <dbReference type="ARBA" id="ARBA00023136"/>
    </source>
</evidence>
<evidence type="ECO:0000256" key="2">
    <source>
        <dbReference type="ARBA" id="ARBA00023034"/>
    </source>
</evidence>
<evidence type="ECO:0000256" key="1">
    <source>
        <dbReference type="ARBA" id="ARBA00004255"/>
    </source>
</evidence>
<dbReference type="Pfam" id="PF05719">
    <property type="entry name" value="GPP34"/>
    <property type="match status" value="1"/>
</dbReference>
<evidence type="ECO:0000313" key="5">
    <source>
        <dbReference type="EMBL" id="HIU03130.1"/>
    </source>
</evidence>
<reference evidence="5" key="2">
    <citation type="journal article" date="2021" name="PeerJ">
        <title>Extensive microbial diversity within the chicken gut microbiome revealed by metagenomics and culture.</title>
        <authorList>
            <person name="Gilroy R."/>
            <person name="Ravi A."/>
            <person name="Getino M."/>
            <person name="Pursley I."/>
            <person name="Horton D.L."/>
            <person name="Alikhan N.F."/>
            <person name="Baker D."/>
            <person name="Gharbi K."/>
            <person name="Hall N."/>
            <person name="Watson M."/>
            <person name="Adriaenssens E.M."/>
            <person name="Foster-Nyarko E."/>
            <person name="Jarju S."/>
            <person name="Secka A."/>
            <person name="Antonio M."/>
            <person name="Oren A."/>
            <person name="Chaudhuri R.R."/>
            <person name="La Ragione R."/>
            <person name="Hildebrand F."/>
            <person name="Pallen M.J."/>
        </authorList>
    </citation>
    <scope>NUCLEOTIDE SEQUENCE</scope>
    <source>
        <strain evidence="5">CHK187-14744</strain>
    </source>
</reference>
<organism evidence="5 6">
    <name type="scientific">Candidatus Onthocola gallistercoris</name>
    <dbReference type="NCBI Taxonomy" id="2840876"/>
    <lineage>
        <taxon>Bacteria</taxon>
        <taxon>Bacillati</taxon>
        <taxon>Bacillota</taxon>
        <taxon>Bacilli</taxon>
        <taxon>Candidatus Onthocola</taxon>
    </lineage>
</organism>
<dbReference type="InterPro" id="IPR008628">
    <property type="entry name" value="GPP34-like"/>
</dbReference>
<dbReference type="Proteomes" id="UP000824164">
    <property type="component" value="Unassembled WGS sequence"/>
</dbReference>